<evidence type="ECO:0000256" key="3">
    <source>
        <dbReference type="ARBA" id="ARBA00022801"/>
    </source>
</evidence>
<dbReference type="InterPro" id="IPR000668">
    <property type="entry name" value="Peptidase_C1A_C"/>
</dbReference>
<dbReference type="GO" id="GO:0008234">
    <property type="term" value="F:cysteine-type peptidase activity"/>
    <property type="evidence" value="ECO:0007669"/>
    <property type="project" value="UniProtKB-KW"/>
</dbReference>
<dbReference type="Proteomes" id="UP001054945">
    <property type="component" value="Unassembled WGS sequence"/>
</dbReference>
<organism evidence="7 8">
    <name type="scientific">Caerostris extrusa</name>
    <name type="common">Bark spider</name>
    <name type="synonym">Caerostris bankana</name>
    <dbReference type="NCBI Taxonomy" id="172846"/>
    <lineage>
        <taxon>Eukaryota</taxon>
        <taxon>Metazoa</taxon>
        <taxon>Ecdysozoa</taxon>
        <taxon>Arthropoda</taxon>
        <taxon>Chelicerata</taxon>
        <taxon>Arachnida</taxon>
        <taxon>Araneae</taxon>
        <taxon>Araneomorphae</taxon>
        <taxon>Entelegynae</taxon>
        <taxon>Araneoidea</taxon>
        <taxon>Araneidae</taxon>
        <taxon>Caerostris</taxon>
    </lineage>
</organism>
<evidence type="ECO:0000256" key="1">
    <source>
        <dbReference type="ARBA" id="ARBA00008455"/>
    </source>
</evidence>
<dbReference type="PANTHER" id="PTHR12411">
    <property type="entry name" value="CYSTEINE PROTEASE FAMILY C1-RELATED"/>
    <property type="match status" value="1"/>
</dbReference>
<dbReference type="AlphaFoldDB" id="A0AAV4M868"/>
<comment type="caution">
    <text evidence="7">The sequence shown here is derived from an EMBL/GenBank/DDBJ whole genome shotgun (WGS) entry which is preliminary data.</text>
</comment>
<dbReference type="Pfam" id="PF00112">
    <property type="entry name" value="Peptidase_C1"/>
    <property type="match status" value="2"/>
</dbReference>
<keyword evidence="2" id="KW-0645">Protease</keyword>
<dbReference type="CDD" id="cd02248">
    <property type="entry name" value="Peptidase_C1A"/>
    <property type="match status" value="1"/>
</dbReference>
<evidence type="ECO:0000259" key="6">
    <source>
        <dbReference type="SMART" id="SM00645"/>
    </source>
</evidence>
<dbReference type="InterPro" id="IPR000169">
    <property type="entry name" value="Pept_cys_AS"/>
</dbReference>
<dbReference type="InterPro" id="IPR038765">
    <property type="entry name" value="Papain-like_cys_pep_sf"/>
</dbReference>
<dbReference type="Gene3D" id="3.90.70.10">
    <property type="entry name" value="Cysteine proteinases"/>
    <property type="match status" value="2"/>
</dbReference>
<dbReference type="PROSITE" id="PS00639">
    <property type="entry name" value="THIOL_PROTEASE_HIS"/>
    <property type="match status" value="1"/>
</dbReference>
<feature type="region of interest" description="Disordered" evidence="5">
    <location>
        <begin position="106"/>
        <end position="132"/>
    </location>
</feature>
<reference evidence="7 8" key="1">
    <citation type="submission" date="2021-06" db="EMBL/GenBank/DDBJ databases">
        <title>Caerostris extrusa draft genome.</title>
        <authorList>
            <person name="Kono N."/>
            <person name="Arakawa K."/>
        </authorList>
    </citation>
    <scope>NUCLEOTIDE SEQUENCE [LARGE SCALE GENOMIC DNA]</scope>
</reference>
<comment type="similarity">
    <text evidence="1">Belongs to the peptidase C1 family.</text>
</comment>
<evidence type="ECO:0000256" key="5">
    <source>
        <dbReference type="SAM" id="MobiDB-lite"/>
    </source>
</evidence>
<protein>
    <submittedName>
        <fullName evidence="7">Procathepsin L</fullName>
    </submittedName>
</protein>
<keyword evidence="8" id="KW-1185">Reference proteome</keyword>
<evidence type="ECO:0000256" key="4">
    <source>
        <dbReference type="ARBA" id="ARBA00022807"/>
    </source>
</evidence>
<evidence type="ECO:0000313" key="7">
    <source>
        <dbReference type="EMBL" id="GIX68073.1"/>
    </source>
</evidence>
<evidence type="ECO:0000256" key="2">
    <source>
        <dbReference type="ARBA" id="ARBA00022670"/>
    </source>
</evidence>
<dbReference type="InterPro" id="IPR025660">
    <property type="entry name" value="Pept_his_AS"/>
</dbReference>
<dbReference type="SUPFAM" id="SSF54001">
    <property type="entry name" value="Cysteine proteinases"/>
    <property type="match status" value="1"/>
</dbReference>
<dbReference type="EMBL" id="BPLR01001919">
    <property type="protein sequence ID" value="GIX68073.1"/>
    <property type="molecule type" value="Genomic_DNA"/>
</dbReference>
<dbReference type="InterPro" id="IPR013128">
    <property type="entry name" value="Peptidase_C1A"/>
</dbReference>
<gene>
    <name evidence="7" type="primary">CTSL</name>
    <name evidence="7" type="ORF">CEXT_150291</name>
</gene>
<keyword evidence="3" id="KW-0378">Hydrolase</keyword>
<accession>A0AAV4M868</accession>
<evidence type="ECO:0000313" key="8">
    <source>
        <dbReference type="Proteomes" id="UP001054945"/>
    </source>
</evidence>
<dbReference type="GO" id="GO:0006508">
    <property type="term" value="P:proteolysis"/>
    <property type="evidence" value="ECO:0007669"/>
    <property type="project" value="UniProtKB-KW"/>
</dbReference>
<keyword evidence="4" id="KW-0788">Thiol protease</keyword>
<sequence length="174" mass="18998">MSHREFLFALTGQLVLCNECRFFPNQQQCGSCWAFSTTGSLEGQHKLKTGKLVSLSEQNLVDCSGPEGNMGCEGGLMDQGFEYIIKNGGIDTEQSYPYTLLKTAPATSRRPPLAPPAKGSSTSPPVTKRPYSRPWPLGGIYDEPACDSQMLDHGVLAVGYGTEDGVDYWLVKNR</sequence>
<name>A0AAV4M868_CAEEX</name>
<dbReference type="PRINTS" id="PR00705">
    <property type="entry name" value="PAPAIN"/>
</dbReference>
<dbReference type="PROSITE" id="PS00139">
    <property type="entry name" value="THIOL_PROTEASE_CYS"/>
    <property type="match status" value="1"/>
</dbReference>
<proteinExistence type="inferred from homology"/>
<dbReference type="SMART" id="SM00645">
    <property type="entry name" value="Pept_C1"/>
    <property type="match status" value="1"/>
</dbReference>
<dbReference type="InterPro" id="IPR039417">
    <property type="entry name" value="Peptidase_C1A_papain-like"/>
</dbReference>
<feature type="domain" description="Peptidase C1A papain C-terminal" evidence="6">
    <location>
        <begin position="10"/>
        <end position="174"/>
    </location>
</feature>